<evidence type="ECO:0000256" key="3">
    <source>
        <dbReference type="ARBA" id="ARBA00023082"/>
    </source>
</evidence>
<evidence type="ECO:0000256" key="2">
    <source>
        <dbReference type="ARBA" id="ARBA00023015"/>
    </source>
</evidence>
<keyword evidence="2" id="KW-0805">Transcription regulation</keyword>
<dbReference type="InterPro" id="IPR036388">
    <property type="entry name" value="WH-like_DNA-bd_sf"/>
</dbReference>
<protein>
    <recommendedName>
        <fullName evidence="6">RNA polymerase sigma-70 region 4 domain-containing protein</fullName>
    </recommendedName>
</protein>
<sequence length="132" mass="14553">MHHEHAATLLRYVLRLTEDEQRAQDVVREVLLRASKNPDLLTAPDVATALYSAAREAIGASDPALDSWLIADALSQLTPEHRTVILRAYYMGQSVSELAEALDVPEGTILSRLHYGLRALRLALQERGVTGP</sequence>
<dbReference type="AlphaFoldDB" id="A0A0N9HMR8"/>
<dbReference type="PANTHER" id="PTHR43133:SF52">
    <property type="entry name" value="ECF RNA POLYMERASE SIGMA FACTOR SIGL"/>
    <property type="match status" value="1"/>
</dbReference>
<dbReference type="CDD" id="cd06171">
    <property type="entry name" value="Sigma70_r4"/>
    <property type="match status" value="1"/>
</dbReference>
<comment type="similarity">
    <text evidence="1">Belongs to the sigma-70 factor family. ECF subfamily.</text>
</comment>
<dbReference type="Gene3D" id="1.10.10.10">
    <property type="entry name" value="Winged helix-like DNA-binding domain superfamily/Winged helix DNA-binding domain"/>
    <property type="match status" value="1"/>
</dbReference>
<evidence type="ECO:0000256" key="5">
    <source>
        <dbReference type="ARBA" id="ARBA00023163"/>
    </source>
</evidence>
<feature type="domain" description="RNA polymerase sigma-70 region 4" evidence="6">
    <location>
        <begin position="73"/>
        <end position="121"/>
    </location>
</feature>
<gene>
    <name evidence="7" type="ORF">AOZ06_15485</name>
</gene>
<keyword evidence="8" id="KW-1185">Reference proteome</keyword>
<dbReference type="Proteomes" id="UP000063699">
    <property type="component" value="Chromosome"/>
</dbReference>
<dbReference type="GO" id="GO:0016987">
    <property type="term" value="F:sigma factor activity"/>
    <property type="evidence" value="ECO:0007669"/>
    <property type="project" value="UniProtKB-KW"/>
</dbReference>
<dbReference type="PANTHER" id="PTHR43133">
    <property type="entry name" value="RNA POLYMERASE ECF-TYPE SIGMA FACTO"/>
    <property type="match status" value="1"/>
</dbReference>
<evidence type="ECO:0000256" key="4">
    <source>
        <dbReference type="ARBA" id="ARBA00023125"/>
    </source>
</evidence>
<keyword evidence="3" id="KW-0731">Sigma factor</keyword>
<evidence type="ECO:0000259" key="6">
    <source>
        <dbReference type="Pfam" id="PF04545"/>
    </source>
</evidence>
<reference evidence="7 8" key="1">
    <citation type="submission" date="2015-07" db="EMBL/GenBank/DDBJ databases">
        <title>Genome sequencing of Kibdelosporangium phytohabitans.</title>
        <authorList>
            <person name="Qin S."/>
            <person name="Xing K."/>
        </authorList>
    </citation>
    <scope>NUCLEOTIDE SEQUENCE [LARGE SCALE GENOMIC DNA]</scope>
    <source>
        <strain evidence="7 8">KLBMP1111</strain>
    </source>
</reference>
<name>A0A0N9HMR8_9PSEU</name>
<dbReference type="GO" id="GO:0003677">
    <property type="term" value="F:DNA binding"/>
    <property type="evidence" value="ECO:0007669"/>
    <property type="project" value="UniProtKB-KW"/>
</dbReference>
<dbReference type="Pfam" id="PF04545">
    <property type="entry name" value="Sigma70_r4"/>
    <property type="match status" value="1"/>
</dbReference>
<dbReference type="GO" id="GO:0006352">
    <property type="term" value="P:DNA-templated transcription initiation"/>
    <property type="evidence" value="ECO:0007669"/>
    <property type="project" value="InterPro"/>
</dbReference>
<dbReference type="InterPro" id="IPR013325">
    <property type="entry name" value="RNA_pol_sigma_r2"/>
</dbReference>
<dbReference type="RefSeq" id="WP_054290038.1">
    <property type="nucleotide sequence ID" value="NZ_CP012752.1"/>
</dbReference>
<keyword evidence="4" id="KW-0238">DNA-binding</keyword>
<dbReference type="SUPFAM" id="SSF88946">
    <property type="entry name" value="Sigma2 domain of RNA polymerase sigma factors"/>
    <property type="match status" value="1"/>
</dbReference>
<dbReference type="InterPro" id="IPR013324">
    <property type="entry name" value="RNA_pol_sigma_r3/r4-like"/>
</dbReference>
<evidence type="ECO:0000313" key="8">
    <source>
        <dbReference type="Proteomes" id="UP000063699"/>
    </source>
</evidence>
<dbReference type="EMBL" id="CP012752">
    <property type="protein sequence ID" value="ALG08131.1"/>
    <property type="molecule type" value="Genomic_DNA"/>
</dbReference>
<evidence type="ECO:0000313" key="7">
    <source>
        <dbReference type="EMBL" id="ALG08131.1"/>
    </source>
</evidence>
<dbReference type="SUPFAM" id="SSF88659">
    <property type="entry name" value="Sigma3 and sigma4 domains of RNA polymerase sigma factors"/>
    <property type="match status" value="1"/>
</dbReference>
<dbReference type="STRING" id="860235.AOZ06_15485"/>
<evidence type="ECO:0000256" key="1">
    <source>
        <dbReference type="ARBA" id="ARBA00010641"/>
    </source>
</evidence>
<proteinExistence type="inferred from homology"/>
<dbReference type="KEGG" id="kphy:AOZ06_15485"/>
<organism evidence="7 8">
    <name type="scientific">Kibdelosporangium phytohabitans</name>
    <dbReference type="NCBI Taxonomy" id="860235"/>
    <lineage>
        <taxon>Bacteria</taxon>
        <taxon>Bacillati</taxon>
        <taxon>Actinomycetota</taxon>
        <taxon>Actinomycetes</taxon>
        <taxon>Pseudonocardiales</taxon>
        <taxon>Pseudonocardiaceae</taxon>
        <taxon>Kibdelosporangium</taxon>
    </lineage>
</organism>
<keyword evidence="5" id="KW-0804">Transcription</keyword>
<dbReference type="InterPro" id="IPR007630">
    <property type="entry name" value="RNA_pol_sigma70_r4"/>
</dbReference>
<dbReference type="InterPro" id="IPR039425">
    <property type="entry name" value="RNA_pol_sigma-70-like"/>
</dbReference>
<accession>A0A0N9HMR8</accession>